<dbReference type="SMART" id="SM00220">
    <property type="entry name" value="S_TKc"/>
    <property type="match status" value="1"/>
</dbReference>
<feature type="domain" description="Protein kinase" evidence="10">
    <location>
        <begin position="185"/>
        <end position="459"/>
    </location>
</feature>
<dbReference type="SUPFAM" id="SSF56112">
    <property type="entry name" value="Protein kinase-like (PK-like)"/>
    <property type="match status" value="1"/>
</dbReference>
<evidence type="ECO:0000256" key="3">
    <source>
        <dbReference type="ARBA" id="ARBA00022679"/>
    </source>
</evidence>
<protein>
    <recommendedName>
        <fullName evidence="1">non-specific serine/threonine protein kinase</fullName>
        <ecNumber evidence="1">2.7.11.1</ecNumber>
    </recommendedName>
</protein>
<keyword evidence="3" id="KW-0808">Transferase</keyword>
<evidence type="ECO:0000256" key="9">
    <source>
        <dbReference type="SAM" id="MobiDB-lite"/>
    </source>
</evidence>
<gene>
    <name evidence="11" type="ORF">QCA50_019002</name>
</gene>
<evidence type="ECO:0000256" key="5">
    <source>
        <dbReference type="ARBA" id="ARBA00022777"/>
    </source>
</evidence>
<evidence type="ECO:0000259" key="10">
    <source>
        <dbReference type="PROSITE" id="PS50011"/>
    </source>
</evidence>
<evidence type="ECO:0000256" key="4">
    <source>
        <dbReference type="ARBA" id="ARBA00022741"/>
    </source>
</evidence>
<comment type="catalytic activity">
    <reaction evidence="8">
        <text>L-seryl-[protein] + ATP = O-phospho-L-seryl-[protein] + ADP + H(+)</text>
        <dbReference type="Rhea" id="RHEA:17989"/>
        <dbReference type="Rhea" id="RHEA-COMP:9863"/>
        <dbReference type="Rhea" id="RHEA-COMP:11604"/>
        <dbReference type="ChEBI" id="CHEBI:15378"/>
        <dbReference type="ChEBI" id="CHEBI:29999"/>
        <dbReference type="ChEBI" id="CHEBI:30616"/>
        <dbReference type="ChEBI" id="CHEBI:83421"/>
        <dbReference type="ChEBI" id="CHEBI:456216"/>
        <dbReference type="EC" id="2.7.11.1"/>
    </reaction>
</comment>
<dbReference type="EC" id="2.7.11.1" evidence="1"/>
<dbReference type="InterPro" id="IPR011009">
    <property type="entry name" value="Kinase-like_dom_sf"/>
</dbReference>
<keyword evidence="4" id="KW-0547">Nucleotide-binding</keyword>
<feature type="compositionally biased region" description="Low complexity" evidence="9">
    <location>
        <begin position="120"/>
        <end position="135"/>
    </location>
</feature>
<comment type="caution">
    <text evidence="11">The sequence shown here is derived from an EMBL/GenBank/DDBJ whole genome shotgun (WGS) entry which is preliminary data.</text>
</comment>
<evidence type="ECO:0000313" key="11">
    <source>
        <dbReference type="EMBL" id="KAK7678061.1"/>
    </source>
</evidence>
<evidence type="ECO:0000256" key="1">
    <source>
        <dbReference type="ARBA" id="ARBA00012513"/>
    </source>
</evidence>
<evidence type="ECO:0000256" key="7">
    <source>
        <dbReference type="ARBA" id="ARBA00047899"/>
    </source>
</evidence>
<dbReference type="PANTHER" id="PTHR24356:SF1">
    <property type="entry name" value="SERINE_THREONINE-PROTEIN KINASE GREATWALL"/>
    <property type="match status" value="1"/>
</dbReference>
<feature type="region of interest" description="Disordered" evidence="9">
    <location>
        <begin position="96"/>
        <end position="141"/>
    </location>
</feature>
<dbReference type="Pfam" id="PF00069">
    <property type="entry name" value="Pkinase"/>
    <property type="match status" value="1"/>
</dbReference>
<dbReference type="GO" id="GO:0035556">
    <property type="term" value="P:intracellular signal transduction"/>
    <property type="evidence" value="ECO:0007669"/>
    <property type="project" value="TreeGrafter"/>
</dbReference>
<name>A0AAW0FL51_9APHY</name>
<reference evidence="11 12" key="1">
    <citation type="submission" date="2022-09" db="EMBL/GenBank/DDBJ databases">
        <authorList>
            <person name="Palmer J.M."/>
        </authorList>
    </citation>
    <scope>NUCLEOTIDE SEQUENCE [LARGE SCALE GENOMIC DNA]</scope>
    <source>
        <strain evidence="11 12">DSM 7382</strain>
    </source>
</reference>
<dbReference type="PROSITE" id="PS50011">
    <property type="entry name" value="PROTEIN_KINASE_DOM"/>
    <property type="match status" value="1"/>
</dbReference>
<keyword evidence="2" id="KW-0723">Serine/threonine-protein kinase</keyword>
<dbReference type="InterPro" id="IPR008271">
    <property type="entry name" value="Ser/Thr_kinase_AS"/>
</dbReference>
<feature type="region of interest" description="Disordered" evidence="9">
    <location>
        <begin position="1"/>
        <end position="30"/>
    </location>
</feature>
<keyword evidence="12" id="KW-1185">Reference proteome</keyword>
<comment type="catalytic activity">
    <reaction evidence="7">
        <text>L-threonyl-[protein] + ATP = O-phospho-L-threonyl-[protein] + ADP + H(+)</text>
        <dbReference type="Rhea" id="RHEA:46608"/>
        <dbReference type="Rhea" id="RHEA-COMP:11060"/>
        <dbReference type="Rhea" id="RHEA-COMP:11605"/>
        <dbReference type="ChEBI" id="CHEBI:15378"/>
        <dbReference type="ChEBI" id="CHEBI:30013"/>
        <dbReference type="ChEBI" id="CHEBI:30616"/>
        <dbReference type="ChEBI" id="CHEBI:61977"/>
        <dbReference type="ChEBI" id="CHEBI:456216"/>
        <dbReference type="EC" id="2.7.11.1"/>
    </reaction>
</comment>
<dbReference type="GO" id="GO:0005524">
    <property type="term" value="F:ATP binding"/>
    <property type="evidence" value="ECO:0007669"/>
    <property type="project" value="UniProtKB-KW"/>
</dbReference>
<dbReference type="GO" id="GO:0004674">
    <property type="term" value="F:protein serine/threonine kinase activity"/>
    <property type="evidence" value="ECO:0007669"/>
    <property type="project" value="UniProtKB-KW"/>
</dbReference>
<keyword evidence="6" id="KW-0067">ATP-binding</keyword>
<proteinExistence type="predicted"/>
<accession>A0AAW0FL51</accession>
<dbReference type="Proteomes" id="UP001385951">
    <property type="component" value="Unassembled WGS sequence"/>
</dbReference>
<evidence type="ECO:0000256" key="6">
    <source>
        <dbReference type="ARBA" id="ARBA00022840"/>
    </source>
</evidence>
<dbReference type="Gene3D" id="1.10.510.10">
    <property type="entry name" value="Transferase(Phosphotransferase) domain 1"/>
    <property type="match status" value="1"/>
</dbReference>
<evidence type="ECO:0000313" key="12">
    <source>
        <dbReference type="Proteomes" id="UP001385951"/>
    </source>
</evidence>
<evidence type="ECO:0000256" key="8">
    <source>
        <dbReference type="ARBA" id="ARBA00048679"/>
    </source>
</evidence>
<dbReference type="AlphaFoldDB" id="A0AAW0FL51"/>
<feature type="compositionally biased region" description="Basic and acidic residues" evidence="9">
    <location>
        <begin position="101"/>
        <end position="111"/>
    </location>
</feature>
<dbReference type="PROSITE" id="PS00108">
    <property type="entry name" value="PROTEIN_KINASE_ST"/>
    <property type="match status" value="1"/>
</dbReference>
<keyword evidence="5" id="KW-0418">Kinase</keyword>
<dbReference type="InterPro" id="IPR000719">
    <property type="entry name" value="Prot_kinase_dom"/>
</dbReference>
<organism evidence="11 12">
    <name type="scientific">Cerrena zonata</name>
    <dbReference type="NCBI Taxonomy" id="2478898"/>
    <lineage>
        <taxon>Eukaryota</taxon>
        <taxon>Fungi</taxon>
        <taxon>Dikarya</taxon>
        <taxon>Basidiomycota</taxon>
        <taxon>Agaricomycotina</taxon>
        <taxon>Agaricomycetes</taxon>
        <taxon>Polyporales</taxon>
        <taxon>Cerrenaceae</taxon>
        <taxon>Cerrena</taxon>
    </lineage>
</organism>
<dbReference type="PANTHER" id="PTHR24356">
    <property type="entry name" value="SERINE/THREONINE-PROTEIN KINASE"/>
    <property type="match status" value="1"/>
</dbReference>
<dbReference type="EMBL" id="JASBNA010000078">
    <property type="protein sequence ID" value="KAK7678061.1"/>
    <property type="molecule type" value="Genomic_DNA"/>
</dbReference>
<evidence type="ECO:0000256" key="2">
    <source>
        <dbReference type="ARBA" id="ARBA00022527"/>
    </source>
</evidence>
<sequence>MFVTAQDFPRERENTADTYVPPRRKRKNGKARAALLPPINTTARPLVTPLGVVVTPNGTACFPEPPSAIDVSYSQSLTTEEEKELRYQLSQITFYEPPTPQEHDHENDCRPRHQPQAGDSPGSSSPTSTLSPQTPADFESINPGVRERLGSISPISGLDQLATSDLFPPSKTLELSTTEPKVGPFAELRKLQSGAYGCAYSVRDFATSRVVCVKRFVKEHTSSSRQFYVGLLTELIAYQHISSTDENARKFLMELHGAVQDTDSVMYVMDLMKHDLFPLLESGNEIERPKIERWIAQVALGIDALHKMGIMHRDIKPENILLVPGTNNVRITDFTNAWVSPLNVFEPLCYHEIYSRHNIGTTAYLAPEIHSKGWYGPAVDWWALGCVLFDLLTKGILFPDVTAVMAYIEWKASGKPSASFFTQLYPTLQPGDLDLLCGLLTAHTKARYRLKDVMNSNFFASDPTLFDRLRNMSLAEVRGETNTTDMKFDKNSGPRNAAVWHAKPSRPGKKAHSSILISDDLDIRDYSYFGWVSPNGIWAPS</sequence>
<dbReference type="InterPro" id="IPR050236">
    <property type="entry name" value="Ser_Thr_kinase_AGC"/>
</dbReference>